<reference evidence="1 2" key="1">
    <citation type="submission" date="2019-02" db="EMBL/GenBank/DDBJ databases">
        <title>Genome sequencing of the rare red list fungi Hericium alpestre (H. flagellum).</title>
        <authorList>
            <person name="Buettner E."/>
            <person name="Kellner H."/>
        </authorList>
    </citation>
    <scope>NUCLEOTIDE SEQUENCE [LARGE SCALE GENOMIC DNA]</scope>
    <source>
        <strain evidence="1 2">DSM 108284</strain>
    </source>
</reference>
<evidence type="ECO:0000313" key="2">
    <source>
        <dbReference type="Proteomes" id="UP000298061"/>
    </source>
</evidence>
<dbReference type="AlphaFoldDB" id="A0A4Y9ZPN2"/>
<protein>
    <submittedName>
        <fullName evidence="1">Uncharacterized protein</fullName>
    </submittedName>
</protein>
<name>A0A4Y9ZPN2_9AGAM</name>
<gene>
    <name evidence="1" type="ORF">EWM64_g7802</name>
</gene>
<accession>A0A4Y9ZPN2</accession>
<dbReference type="Proteomes" id="UP000298061">
    <property type="component" value="Unassembled WGS sequence"/>
</dbReference>
<evidence type="ECO:0000313" key="1">
    <source>
        <dbReference type="EMBL" id="TFY76210.1"/>
    </source>
</evidence>
<dbReference type="EMBL" id="SFCI01001280">
    <property type="protein sequence ID" value="TFY76210.1"/>
    <property type="molecule type" value="Genomic_DNA"/>
</dbReference>
<sequence>MAGSTEEYSVKAFVYGYDDIRLEFDIAFNLPADLDSKEKQEAAKDRVGLILPDLKFCYPMTCVHCGMSSV</sequence>
<comment type="caution">
    <text evidence="1">The sequence shown here is derived from an EMBL/GenBank/DDBJ whole genome shotgun (WGS) entry which is preliminary data.</text>
</comment>
<proteinExistence type="predicted"/>
<keyword evidence="2" id="KW-1185">Reference proteome</keyword>
<organism evidence="1 2">
    <name type="scientific">Hericium alpestre</name>
    <dbReference type="NCBI Taxonomy" id="135208"/>
    <lineage>
        <taxon>Eukaryota</taxon>
        <taxon>Fungi</taxon>
        <taxon>Dikarya</taxon>
        <taxon>Basidiomycota</taxon>
        <taxon>Agaricomycotina</taxon>
        <taxon>Agaricomycetes</taxon>
        <taxon>Russulales</taxon>
        <taxon>Hericiaceae</taxon>
        <taxon>Hericium</taxon>
    </lineage>
</organism>